<feature type="binding site" evidence="6">
    <location>
        <position position="50"/>
    </location>
    <ligand>
        <name>[4Fe-4S] cluster</name>
        <dbReference type="ChEBI" id="CHEBI:49883"/>
        <label>2</label>
    </ligand>
</feature>
<dbReference type="PANTHER" id="PTHR43819">
    <property type="entry name" value="ARCHAEAL-TYPE GLUTAMATE SYNTHASE [NADPH]"/>
    <property type="match status" value="1"/>
</dbReference>
<comment type="caution">
    <text evidence="8">The sequence shown here is derived from an EMBL/GenBank/DDBJ whole genome shotgun (WGS) entry which is preliminary data.</text>
</comment>
<feature type="binding site" evidence="6">
    <location>
        <position position="29"/>
    </location>
    <ligand>
        <name>[4Fe-4S] cluster</name>
        <dbReference type="ChEBI" id="CHEBI:49883"/>
        <label>2</label>
    </ligand>
</feature>
<accession>A0A6V8PMX2</accession>
<dbReference type="InterPro" id="IPR017896">
    <property type="entry name" value="4Fe4S_Fe-S-bd"/>
</dbReference>
<feature type="binding site" evidence="6">
    <location>
        <position position="56"/>
    </location>
    <ligand>
        <name>[4Fe-4S] cluster</name>
        <dbReference type="ChEBI" id="CHEBI:49883"/>
        <label>2</label>
    </ligand>
</feature>
<feature type="domain" description="4Fe-4S ferredoxin-type" evidence="7">
    <location>
        <begin position="41"/>
        <end position="70"/>
    </location>
</feature>
<evidence type="ECO:0000256" key="4">
    <source>
        <dbReference type="ARBA" id="ARBA00048151"/>
    </source>
</evidence>
<evidence type="ECO:0000256" key="3">
    <source>
        <dbReference type="ARBA" id="ARBA00023002"/>
    </source>
</evidence>
<dbReference type="SUPFAM" id="SSF51395">
    <property type="entry name" value="FMN-linked oxidoreductases"/>
    <property type="match status" value="1"/>
</dbReference>
<protein>
    <recommendedName>
        <fullName evidence="2">glutamate synthase (NADPH)</fullName>
        <ecNumber evidence="2">1.4.1.13</ecNumber>
    </recommendedName>
</protein>
<reference evidence="8 9" key="1">
    <citation type="journal article" date="2020" name="Front. Microbiol.">
        <title>Single-cell genomics of novel Actinobacteria with the Wood-Ljungdahl pathway discovered in a serpentinizing system.</title>
        <authorList>
            <person name="Merino N."/>
            <person name="Kawai M."/>
            <person name="Boyd E.S."/>
            <person name="Colman D.R."/>
            <person name="McGlynn S.E."/>
            <person name="Nealson K.H."/>
            <person name="Kurokawa K."/>
            <person name="Hongoh Y."/>
        </authorList>
    </citation>
    <scope>NUCLEOTIDE SEQUENCE [LARGE SCALE GENOMIC DNA]</scope>
    <source>
        <strain evidence="8 9">S42</strain>
    </source>
</reference>
<dbReference type="SUPFAM" id="SSF54862">
    <property type="entry name" value="4Fe-4S ferredoxins"/>
    <property type="match status" value="1"/>
</dbReference>
<evidence type="ECO:0000313" key="8">
    <source>
        <dbReference type="EMBL" id="GFP32396.1"/>
    </source>
</evidence>
<keyword evidence="3" id="KW-0560">Oxidoreductase</keyword>
<dbReference type="AlphaFoldDB" id="A0A6V8PMX2"/>
<evidence type="ECO:0000313" key="9">
    <source>
        <dbReference type="Proteomes" id="UP000568877"/>
    </source>
</evidence>
<dbReference type="InterPro" id="IPR013785">
    <property type="entry name" value="Aldolase_TIM"/>
</dbReference>
<proteinExistence type="inferred from homology"/>
<keyword evidence="6" id="KW-0411">Iron-sulfur</keyword>
<dbReference type="Gene3D" id="3.30.70.20">
    <property type="match status" value="1"/>
</dbReference>
<dbReference type="Gene3D" id="3.20.20.70">
    <property type="entry name" value="Aldolase class I"/>
    <property type="match status" value="1"/>
</dbReference>
<dbReference type="Pfam" id="PF13237">
    <property type="entry name" value="Fer4_10"/>
    <property type="match status" value="1"/>
</dbReference>
<dbReference type="PIRSF" id="PIRSF006429">
    <property type="entry name" value="GOGAT_lg_2"/>
    <property type="match status" value="1"/>
</dbReference>
<gene>
    <name evidence="8" type="ORF">HKBW3S42_00701</name>
</gene>
<keyword evidence="6" id="KW-0479">Metal-binding</keyword>
<name>A0A6V8PMX2_9ACTN</name>
<sequence>MSVSLMAPEFLIERDEDRCIACQVCVRQCANDAHLYDAEDDSVFSESSKCVGCHRCVTLCSTDALTIRKNPLYIKENANWTLQVLRNITRQAETGGVLLTGLGCDRPYLIYWDHLLLNASQVTNPSIDPLREPMELRTYLGRKPDQVEIHYEGGQPRLATELAPPLRLETPILFSAMSYGSISYNACLALARAAKIAGTFYNTGEGGLHRDLYEYGPNTIVQVASGRFGVHPEYLEAAAAIEIKIGQGAKPGIGGHLPGEKVSEEISQTRMIPVGTDALSPAPHHDIYSIEDLRQLIYALKEATNYTKPVSVKIAAVHNVAPIASGIVRAGADIVAIDGVRGGTGAAPTVIRDNVGIPIELAIAAVDSRLRQEGIRNQASLLAAGGFRNSADIIKAIALGADAVYVGTAALVAMGCHVCQKCYTGKCNWGIATQDPYLTKRLNSDIVTRRLVNLLRAWSLEIKDMLGGMGINAIESLRGNRDHLRGVGLTDTDLRILGIKAAGD</sequence>
<feature type="binding site" evidence="6">
    <location>
        <position position="19"/>
    </location>
    <ligand>
        <name>[4Fe-4S] cluster</name>
        <dbReference type="ChEBI" id="CHEBI:49883"/>
        <label>1</label>
    </ligand>
</feature>
<dbReference type="Pfam" id="PF01645">
    <property type="entry name" value="Glu_synthase"/>
    <property type="match status" value="1"/>
</dbReference>
<keyword evidence="6" id="KW-0004">4Fe-4S</keyword>
<feature type="binding site" evidence="6">
    <location>
        <position position="22"/>
    </location>
    <ligand>
        <name>[4Fe-4S] cluster</name>
        <dbReference type="ChEBI" id="CHEBI:49883"/>
        <label>1</label>
    </ligand>
</feature>
<dbReference type="GO" id="GO:0004355">
    <property type="term" value="F:glutamate synthase (NADPH) activity"/>
    <property type="evidence" value="ECO:0007669"/>
    <property type="project" value="UniProtKB-EC"/>
</dbReference>
<dbReference type="InterPro" id="IPR002932">
    <property type="entry name" value="Glu_synthdom"/>
</dbReference>
<dbReference type="InterPro" id="IPR024188">
    <property type="entry name" value="GltB"/>
</dbReference>
<feature type="binding site" evidence="6">
    <location>
        <position position="53"/>
    </location>
    <ligand>
        <name>[4Fe-4S] cluster</name>
        <dbReference type="ChEBI" id="CHEBI:49883"/>
        <label>2</label>
    </ligand>
</feature>
<evidence type="ECO:0000256" key="1">
    <source>
        <dbReference type="ARBA" id="ARBA00009716"/>
    </source>
</evidence>
<feature type="domain" description="4Fe-4S ferredoxin-type" evidence="7">
    <location>
        <begin position="10"/>
        <end position="39"/>
    </location>
</feature>
<dbReference type="GO" id="GO:0046872">
    <property type="term" value="F:metal ion binding"/>
    <property type="evidence" value="ECO:0007669"/>
    <property type="project" value="UniProtKB-KW"/>
</dbReference>
<dbReference type="PANTHER" id="PTHR43819:SF1">
    <property type="entry name" value="ARCHAEAL-TYPE GLUTAMATE SYNTHASE [NADPH]"/>
    <property type="match status" value="1"/>
</dbReference>
<evidence type="ECO:0000256" key="2">
    <source>
        <dbReference type="ARBA" id="ARBA00012079"/>
    </source>
</evidence>
<dbReference type="EMBL" id="BLSA01000070">
    <property type="protein sequence ID" value="GFP32396.1"/>
    <property type="molecule type" value="Genomic_DNA"/>
</dbReference>
<dbReference type="GO" id="GO:0006537">
    <property type="term" value="P:glutamate biosynthetic process"/>
    <property type="evidence" value="ECO:0007669"/>
    <property type="project" value="InterPro"/>
</dbReference>
<dbReference type="PIRSF" id="PIRSF500061">
    <property type="entry name" value="GOGAT_lg2_archl"/>
    <property type="match status" value="1"/>
</dbReference>
<comment type="similarity">
    <text evidence="1 5">Belongs to the glutamate synthase family.</text>
</comment>
<feature type="binding site" evidence="6">
    <location>
        <position position="60"/>
    </location>
    <ligand>
        <name>[4Fe-4S] cluster</name>
        <dbReference type="ChEBI" id="CHEBI:49883"/>
        <label>1</label>
    </ligand>
</feature>
<dbReference type="PROSITE" id="PS51379">
    <property type="entry name" value="4FE4S_FER_2"/>
    <property type="match status" value="2"/>
</dbReference>
<evidence type="ECO:0000256" key="6">
    <source>
        <dbReference type="PIRSR" id="PIRSR006429-1"/>
    </source>
</evidence>
<dbReference type="EC" id="1.4.1.13" evidence="2"/>
<dbReference type="GO" id="GO:0051539">
    <property type="term" value="F:4 iron, 4 sulfur cluster binding"/>
    <property type="evidence" value="ECO:0007669"/>
    <property type="project" value="UniProtKB-KW"/>
</dbReference>
<dbReference type="CDD" id="cd02808">
    <property type="entry name" value="GltS_FMN"/>
    <property type="match status" value="1"/>
</dbReference>
<comment type="catalytic activity">
    <reaction evidence="4">
        <text>2 L-glutamate + NADP(+) = L-glutamine + 2-oxoglutarate + NADPH + H(+)</text>
        <dbReference type="Rhea" id="RHEA:15501"/>
        <dbReference type="ChEBI" id="CHEBI:15378"/>
        <dbReference type="ChEBI" id="CHEBI:16810"/>
        <dbReference type="ChEBI" id="CHEBI:29985"/>
        <dbReference type="ChEBI" id="CHEBI:57783"/>
        <dbReference type="ChEBI" id="CHEBI:58349"/>
        <dbReference type="ChEBI" id="CHEBI:58359"/>
        <dbReference type="EC" id="1.4.1.13"/>
    </reaction>
</comment>
<evidence type="ECO:0000259" key="7">
    <source>
        <dbReference type="PROSITE" id="PS51379"/>
    </source>
</evidence>
<evidence type="ECO:0000256" key="5">
    <source>
        <dbReference type="PIRNR" id="PIRNR006429"/>
    </source>
</evidence>
<feature type="binding site" evidence="6">
    <location>
        <position position="25"/>
    </location>
    <ligand>
        <name>[4Fe-4S] cluster</name>
        <dbReference type="ChEBI" id="CHEBI:49883"/>
        <label>1</label>
    </ligand>
</feature>
<dbReference type="InterPro" id="IPR043578">
    <property type="entry name" value="GltB_archl_type"/>
</dbReference>
<dbReference type="Proteomes" id="UP000568877">
    <property type="component" value="Unassembled WGS sequence"/>
</dbReference>
<organism evidence="8 9">
    <name type="scientific">Candidatus Hakubella thermalkaliphila</name>
    <dbReference type="NCBI Taxonomy" id="2754717"/>
    <lineage>
        <taxon>Bacteria</taxon>
        <taxon>Bacillati</taxon>
        <taxon>Actinomycetota</taxon>
        <taxon>Actinomycetota incertae sedis</taxon>
        <taxon>Candidatus Hakubellales</taxon>
        <taxon>Candidatus Hakubellaceae</taxon>
        <taxon>Candidatus Hakubella</taxon>
    </lineage>
</organism>
<keyword evidence="6" id="KW-0408">Iron</keyword>